<evidence type="ECO:0000256" key="2">
    <source>
        <dbReference type="ARBA" id="ARBA00023277"/>
    </source>
</evidence>
<keyword evidence="5" id="KW-1185">Reference proteome</keyword>
<dbReference type="Gene3D" id="3.40.50.720">
    <property type="entry name" value="NAD(P)-binding Rossmann-like Domain"/>
    <property type="match status" value="1"/>
</dbReference>
<comment type="caution">
    <text evidence="4">The sequence shown here is derived from an EMBL/GenBank/DDBJ whole genome shotgun (WGS) entry which is preliminary data.</text>
</comment>
<dbReference type="AlphaFoldDB" id="A0A3E2HQ68"/>
<feature type="non-terminal residue" evidence="4">
    <location>
        <position position="330"/>
    </location>
</feature>
<feature type="non-terminal residue" evidence="4">
    <location>
        <position position="1"/>
    </location>
</feature>
<proteinExistence type="predicted"/>
<dbReference type="SUPFAM" id="SSF51735">
    <property type="entry name" value="NAD(P)-binding Rossmann-fold domains"/>
    <property type="match status" value="1"/>
</dbReference>
<evidence type="ECO:0000256" key="1">
    <source>
        <dbReference type="ARBA" id="ARBA00022857"/>
    </source>
</evidence>
<dbReference type="InterPro" id="IPR036291">
    <property type="entry name" value="NAD(P)-bd_dom_sf"/>
</dbReference>
<dbReference type="Gene3D" id="3.90.25.10">
    <property type="entry name" value="UDP-galactose 4-epimerase, domain 1"/>
    <property type="match status" value="1"/>
</dbReference>
<protein>
    <recommendedName>
        <fullName evidence="3">NAD-dependent epimerase/dehydratase domain-containing protein</fullName>
    </recommendedName>
</protein>
<accession>A0A3E2HQ68</accession>
<gene>
    <name evidence="4" type="ORF">B7463_g787</name>
</gene>
<dbReference type="PANTHER" id="PTHR43103">
    <property type="entry name" value="NUCLEOSIDE-DIPHOSPHATE-SUGAR EPIMERASE"/>
    <property type="match status" value="1"/>
</dbReference>
<reference evidence="4 5" key="1">
    <citation type="submission" date="2018-05" db="EMBL/GenBank/DDBJ databases">
        <title>Draft genome sequence of Scytalidium lignicola DSM 105466, a ubiquitous saprotrophic fungus.</title>
        <authorList>
            <person name="Buettner E."/>
            <person name="Gebauer A.M."/>
            <person name="Hofrichter M."/>
            <person name="Liers C."/>
            <person name="Kellner H."/>
        </authorList>
    </citation>
    <scope>NUCLEOTIDE SEQUENCE [LARGE SCALE GENOMIC DNA]</scope>
    <source>
        <strain evidence="4 5">DSM 105466</strain>
    </source>
</reference>
<dbReference type="InterPro" id="IPR001509">
    <property type="entry name" value="Epimerase_deHydtase"/>
</dbReference>
<organism evidence="4 5">
    <name type="scientific">Scytalidium lignicola</name>
    <name type="common">Hyphomycete</name>
    <dbReference type="NCBI Taxonomy" id="5539"/>
    <lineage>
        <taxon>Eukaryota</taxon>
        <taxon>Fungi</taxon>
        <taxon>Dikarya</taxon>
        <taxon>Ascomycota</taxon>
        <taxon>Pezizomycotina</taxon>
        <taxon>Leotiomycetes</taxon>
        <taxon>Leotiomycetes incertae sedis</taxon>
        <taxon>Scytalidium</taxon>
    </lineage>
</organism>
<dbReference type="Pfam" id="PF01370">
    <property type="entry name" value="Epimerase"/>
    <property type="match status" value="1"/>
</dbReference>
<feature type="domain" description="NAD-dependent epimerase/dehydratase" evidence="3">
    <location>
        <begin position="4"/>
        <end position="210"/>
    </location>
</feature>
<keyword evidence="1" id="KW-0521">NADP</keyword>
<evidence type="ECO:0000313" key="4">
    <source>
        <dbReference type="EMBL" id="RFU35509.1"/>
    </source>
</evidence>
<dbReference type="STRING" id="5539.A0A3E2HQ68"/>
<keyword evidence="2" id="KW-0119">Carbohydrate metabolism</keyword>
<dbReference type="PANTHER" id="PTHR43103:SF3">
    <property type="entry name" value="ADP-L-GLYCERO-D-MANNO-HEPTOSE-6-EPIMERASE"/>
    <property type="match status" value="1"/>
</dbReference>
<dbReference type="EMBL" id="NCSJ02000007">
    <property type="protein sequence ID" value="RFU35509.1"/>
    <property type="molecule type" value="Genomic_DNA"/>
</dbReference>
<dbReference type="OrthoDB" id="16464at2759"/>
<sequence length="330" mass="35567">MRRILITGGAGFVGQQLAQKLLQDGRHTVILTDIVDPPIPSGIDATENLIIAKANLCTESTNILEHACRPDGSPPDAVIILHGIMSGKSEADFDLGMAVNVDGTRALLDALRAKTSLHASGLPRVIFASSLAVYGPPYCSKVSEATKPLPQSSYGAEKAICEILICEYSRRKFIDGLVLRFPTVSVRPGAPAPAASAFLSGIIREPLNGVETEVPIDDDGFESWICSPSILITNLCHALSLPPEAVTNERVVNLPGIVVSIADMLRALEKYGGNDVLNLVRRKADPAAERILRSWPVHFDITTAQGLGFQKDESFDQITKQYVEYLAVDK</sequence>
<evidence type="ECO:0000313" key="5">
    <source>
        <dbReference type="Proteomes" id="UP000258309"/>
    </source>
</evidence>
<evidence type="ECO:0000259" key="3">
    <source>
        <dbReference type="Pfam" id="PF01370"/>
    </source>
</evidence>
<name>A0A3E2HQ68_SCYLI</name>
<dbReference type="Proteomes" id="UP000258309">
    <property type="component" value="Unassembled WGS sequence"/>
</dbReference>